<name>A0A1I7W6U9_HETBA</name>
<sequence length="41" mass="4944">MMIFYIGVIIYVRSNASCSYISELNIFIQVRFLFLFCMLRK</sequence>
<evidence type="ECO:0000313" key="2">
    <source>
        <dbReference type="WBParaSite" id="Hba_00364"/>
    </source>
</evidence>
<proteinExistence type="predicted"/>
<dbReference type="WBParaSite" id="Hba_00364">
    <property type="protein sequence ID" value="Hba_00364"/>
    <property type="gene ID" value="Hba_00364"/>
</dbReference>
<reference evidence="2" key="1">
    <citation type="submission" date="2016-11" db="UniProtKB">
        <authorList>
            <consortium name="WormBaseParasite"/>
        </authorList>
    </citation>
    <scope>IDENTIFICATION</scope>
</reference>
<accession>A0A1I7W6U9</accession>
<protein>
    <submittedName>
        <fullName evidence="2">Uncharacterized protein</fullName>
    </submittedName>
</protein>
<keyword evidence="1" id="KW-1185">Reference proteome</keyword>
<dbReference type="Proteomes" id="UP000095283">
    <property type="component" value="Unplaced"/>
</dbReference>
<evidence type="ECO:0000313" key="1">
    <source>
        <dbReference type="Proteomes" id="UP000095283"/>
    </source>
</evidence>
<organism evidence="1 2">
    <name type="scientific">Heterorhabditis bacteriophora</name>
    <name type="common">Entomopathogenic nematode worm</name>
    <dbReference type="NCBI Taxonomy" id="37862"/>
    <lineage>
        <taxon>Eukaryota</taxon>
        <taxon>Metazoa</taxon>
        <taxon>Ecdysozoa</taxon>
        <taxon>Nematoda</taxon>
        <taxon>Chromadorea</taxon>
        <taxon>Rhabditida</taxon>
        <taxon>Rhabditina</taxon>
        <taxon>Rhabditomorpha</taxon>
        <taxon>Strongyloidea</taxon>
        <taxon>Heterorhabditidae</taxon>
        <taxon>Heterorhabditis</taxon>
    </lineage>
</organism>
<dbReference type="AlphaFoldDB" id="A0A1I7W6U9"/>